<name>A0AAD7WWU8_9TELE</name>
<keyword evidence="3" id="KW-0732">Signal</keyword>
<dbReference type="InterPro" id="IPR001173">
    <property type="entry name" value="Glyco_trans_2-like"/>
</dbReference>
<feature type="chain" id="PRO_5042215501" description="Glycosyltransferase 2-like domain-containing protein" evidence="3">
    <location>
        <begin position="35"/>
        <end position="389"/>
    </location>
</feature>
<sequence length="389" mass="43479">MRVMRCHTSPMKLLLLGGTLFLVALIAMRETSGGLPIPVESWFSELTYEKGQVVGVVRGEFANPQFSSPLPPLMDPWAAPDNGTCPPGFYSAIELRPHMERPPQDPQSPGADGQAFTPTGNLSADELREKMEGMARNCFNQFASDRISLHRSLGQDTRHPACVKHKFPRCPPLPTTSVIIVFHNEAWSTLLRTVYSVLHTAPAIFLTEILLVDDASTVDHLKGRLEEYVRTLKVVRVLRQLERNGLISARLLGAREARGQVLTFLDAHCECFYGWLEPLLSRIAEEPTTVVSPTIPTIDQETLKFNKPTAAHHAFSRGNFDWSLNFGWEAVPEQEKRSRKDETHPVKTPAIAGGLFSISKDYFNHIGAYDDKMEIWGGENVEMSFRGSL</sequence>
<gene>
    <name evidence="5" type="ORF">AAFF_G00142420</name>
</gene>
<dbReference type="SUPFAM" id="SSF53448">
    <property type="entry name" value="Nucleotide-diphospho-sugar transferases"/>
    <property type="match status" value="1"/>
</dbReference>
<dbReference type="GO" id="GO:0005794">
    <property type="term" value="C:Golgi apparatus"/>
    <property type="evidence" value="ECO:0007669"/>
    <property type="project" value="TreeGrafter"/>
</dbReference>
<reference evidence="5" key="1">
    <citation type="journal article" date="2023" name="Science">
        <title>Genome structures resolve the early diversification of teleost fishes.</title>
        <authorList>
            <person name="Parey E."/>
            <person name="Louis A."/>
            <person name="Montfort J."/>
            <person name="Bouchez O."/>
            <person name="Roques C."/>
            <person name="Iampietro C."/>
            <person name="Lluch J."/>
            <person name="Castinel A."/>
            <person name="Donnadieu C."/>
            <person name="Desvignes T."/>
            <person name="Floi Bucao C."/>
            <person name="Jouanno E."/>
            <person name="Wen M."/>
            <person name="Mejri S."/>
            <person name="Dirks R."/>
            <person name="Jansen H."/>
            <person name="Henkel C."/>
            <person name="Chen W.J."/>
            <person name="Zahm M."/>
            <person name="Cabau C."/>
            <person name="Klopp C."/>
            <person name="Thompson A.W."/>
            <person name="Robinson-Rechavi M."/>
            <person name="Braasch I."/>
            <person name="Lecointre G."/>
            <person name="Bobe J."/>
            <person name="Postlethwait J.H."/>
            <person name="Berthelot C."/>
            <person name="Roest Crollius H."/>
            <person name="Guiguen Y."/>
        </authorList>
    </citation>
    <scope>NUCLEOTIDE SEQUENCE</scope>
    <source>
        <strain evidence="5">NC1722</strain>
    </source>
</reference>
<dbReference type="GO" id="GO:0004653">
    <property type="term" value="F:polypeptide N-acetylgalactosaminyltransferase activity"/>
    <property type="evidence" value="ECO:0007669"/>
    <property type="project" value="TreeGrafter"/>
</dbReference>
<keyword evidence="1" id="KW-1015">Disulfide bond</keyword>
<feature type="region of interest" description="Disordered" evidence="2">
    <location>
        <begin position="99"/>
        <end position="120"/>
    </location>
</feature>
<evidence type="ECO:0000256" key="3">
    <source>
        <dbReference type="SAM" id="SignalP"/>
    </source>
</evidence>
<evidence type="ECO:0000259" key="4">
    <source>
        <dbReference type="Pfam" id="PF00535"/>
    </source>
</evidence>
<dbReference type="GO" id="GO:0006493">
    <property type="term" value="P:protein O-linked glycosylation"/>
    <property type="evidence" value="ECO:0007669"/>
    <property type="project" value="TreeGrafter"/>
</dbReference>
<protein>
    <recommendedName>
        <fullName evidence="4">Glycosyltransferase 2-like domain-containing protein</fullName>
    </recommendedName>
</protein>
<comment type="caution">
    <text evidence="5">The sequence shown here is derived from an EMBL/GenBank/DDBJ whole genome shotgun (WGS) entry which is preliminary data.</text>
</comment>
<feature type="signal peptide" evidence="3">
    <location>
        <begin position="1"/>
        <end position="34"/>
    </location>
</feature>
<evidence type="ECO:0000256" key="1">
    <source>
        <dbReference type="ARBA" id="ARBA00023157"/>
    </source>
</evidence>
<dbReference type="InterPro" id="IPR029044">
    <property type="entry name" value="Nucleotide-diphossugar_trans"/>
</dbReference>
<proteinExistence type="predicted"/>
<dbReference type="Pfam" id="PF00535">
    <property type="entry name" value="Glycos_transf_2"/>
    <property type="match status" value="1"/>
</dbReference>
<keyword evidence="6" id="KW-1185">Reference proteome</keyword>
<dbReference type="AlphaFoldDB" id="A0AAD7WWU8"/>
<evidence type="ECO:0000256" key="2">
    <source>
        <dbReference type="SAM" id="MobiDB-lite"/>
    </source>
</evidence>
<evidence type="ECO:0000313" key="6">
    <source>
        <dbReference type="Proteomes" id="UP001221898"/>
    </source>
</evidence>
<dbReference type="PANTHER" id="PTHR11675">
    <property type="entry name" value="N-ACETYLGALACTOSAMINYLTRANSFERASE"/>
    <property type="match status" value="1"/>
</dbReference>
<accession>A0AAD7WWU8</accession>
<organism evidence="5 6">
    <name type="scientific">Aldrovandia affinis</name>
    <dbReference type="NCBI Taxonomy" id="143900"/>
    <lineage>
        <taxon>Eukaryota</taxon>
        <taxon>Metazoa</taxon>
        <taxon>Chordata</taxon>
        <taxon>Craniata</taxon>
        <taxon>Vertebrata</taxon>
        <taxon>Euteleostomi</taxon>
        <taxon>Actinopterygii</taxon>
        <taxon>Neopterygii</taxon>
        <taxon>Teleostei</taxon>
        <taxon>Notacanthiformes</taxon>
        <taxon>Halosauridae</taxon>
        <taxon>Aldrovandia</taxon>
    </lineage>
</organism>
<dbReference type="EMBL" id="JAINUG010000020">
    <property type="protein sequence ID" value="KAJ8411975.1"/>
    <property type="molecule type" value="Genomic_DNA"/>
</dbReference>
<dbReference type="Gene3D" id="3.90.550.10">
    <property type="entry name" value="Spore Coat Polysaccharide Biosynthesis Protein SpsA, Chain A"/>
    <property type="match status" value="1"/>
</dbReference>
<feature type="domain" description="Glycosyltransferase 2-like" evidence="4">
    <location>
        <begin position="177"/>
        <end position="363"/>
    </location>
</feature>
<dbReference type="Proteomes" id="UP001221898">
    <property type="component" value="Unassembled WGS sequence"/>
</dbReference>
<dbReference type="PANTHER" id="PTHR11675:SF137">
    <property type="entry name" value="POLYPEPTIDE N-ACETYLGALACTOSAMINYLTRANSFERASE"/>
    <property type="match status" value="1"/>
</dbReference>
<evidence type="ECO:0000313" key="5">
    <source>
        <dbReference type="EMBL" id="KAJ8411975.1"/>
    </source>
</evidence>